<reference evidence="3 4" key="1">
    <citation type="submission" date="2021-04" db="EMBL/GenBank/DDBJ databases">
        <title>Genome analysis of Polyangium sp.</title>
        <authorList>
            <person name="Li Y."/>
            <person name="Wang J."/>
        </authorList>
    </citation>
    <scope>NUCLEOTIDE SEQUENCE [LARGE SCALE GENOMIC DNA]</scope>
    <source>
        <strain evidence="3 4">SDU14</strain>
    </source>
</reference>
<organism evidence="3 4">
    <name type="scientific">Polyangium jinanense</name>
    <dbReference type="NCBI Taxonomy" id="2829994"/>
    <lineage>
        <taxon>Bacteria</taxon>
        <taxon>Pseudomonadati</taxon>
        <taxon>Myxococcota</taxon>
        <taxon>Polyangia</taxon>
        <taxon>Polyangiales</taxon>
        <taxon>Polyangiaceae</taxon>
        <taxon>Polyangium</taxon>
    </lineage>
</organism>
<sequence length="192" mass="21495">MKRIKKVTCLLLGLSVLASSGCGGGRGDGKLTPQEMTDALFAAISANREAYTREVVDRLQYQERIMEAKEHFREEKVLPLPAQMLRMSAETISQSKDALFSYALLSQWPINKQNGPRTESEKVGLRRVAETGKSHYTEETLGGKKYFSAYYPDKGVVEACVKCHNDHPDSLRKDFRVGDVIGGIVIRVRIDE</sequence>
<feature type="chain" id="PRO_5040756176" evidence="1">
    <location>
        <begin position="21"/>
        <end position="192"/>
    </location>
</feature>
<evidence type="ECO:0000259" key="2">
    <source>
        <dbReference type="Pfam" id="PF11845"/>
    </source>
</evidence>
<protein>
    <submittedName>
        <fullName evidence="3">DUF3365 domain-containing protein</fullName>
    </submittedName>
</protein>
<dbReference type="Proteomes" id="UP001151081">
    <property type="component" value="Unassembled WGS sequence"/>
</dbReference>
<feature type="signal peptide" evidence="1">
    <location>
        <begin position="1"/>
        <end position="20"/>
    </location>
</feature>
<evidence type="ECO:0000256" key="1">
    <source>
        <dbReference type="SAM" id="SignalP"/>
    </source>
</evidence>
<keyword evidence="1" id="KW-0732">Signal</keyword>
<name>A0A9X3XDM9_9BACT</name>
<dbReference type="InterPro" id="IPR021796">
    <property type="entry name" value="Tll0287-like_dom"/>
</dbReference>
<evidence type="ECO:0000313" key="4">
    <source>
        <dbReference type="Proteomes" id="UP001151081"/>
    </source>
</evidence>
<dbReference type="Pfam" id="PF11845">
    <property type="entry name" value="Tll0287-like"/>
    <property type="match status" value="1"/>
</dbReference>
<keyword evidence="4" id="KW-1185">Reference proteome</keyword>
<evidence type="ECO:0000313" key="3">
    <source>
        <dbReference type="EMBL" id="MDC3988367.1"/>
    </source>
</evidence>
<dbReference type="RefSeq" id="WP_272428038.1">
    <property type="nucleotide sequence ID" value="NZ_JAGTJJ010000071.1"/>
</dbReference>
<comment type="caution">
    <text evidence="3">The sequence shown here is derived from an EMBL/GenBank/DDBJ whole genome shotgun (WGS) entry which is preliminary data.</text>
</comment>
<dbReference type="PROSITE" id="PS51257">
    <property type="entry name" value="PROKAR_LIPOPROTEIN"/>
    <property type="match status" value="1"/>
</dbReference>
<gene>
    <name evidence="3" type="ORF">KEG57_48310</name>
</gene>
<dbReference type="AlphaFoldDB" id="A0A9X3XDM9"/>
<proteinExistence type="predicted"/>
<feature type="domain" description="Tll0287-like" evidence="2">
    <location>
        <begin position="51"/>
        <end position="188"/>
    </location>
</feature>
<dbReference type="EMBL" id="JAGTJJ010000071">
    <property type="protein sequence ID" value="MDC3988367.1"/>
    <property type="molecule type" value="Genomic_DNA"/>
</dbReference>
<accession>A0A9X3XDM9</accession>